<evidence type="ECO:0000313" key="1">
    <source>
        <dbReference type="EMBL" id="SMN10486.1"/>
    </source>
</evidence>
<sequence length="49" mass="5458">MPRYATSLPMAWRLRGLNATGHDQLSSMVWRLRGLNPTVPDQHGTVVIG</sequence>
<keyword evidence="1" id="KW-0614">Plasmid</keyword>
<reference evidence="1" key="1">
    <citation type="submission" date="2017-04" db="EMBL/GenBank/DDBJ databases">
        <authorList>
            <person name="Afonso C.L."/>
            <person name="Miller P.J."/>
            <person name="Scott M.A."/>
            <person name="Spackman E."/>
            <person name="Goraichik I."/>
            <person name="Dimitrov K.M."/>
            <person name="Suarez D.L."/>
            <person name="Swayne D.E."/>
        </authorList>
    </citation>
    <scope>NUCLEOTIDE SEQUENCE</scope>
    <source>
        <strain evidence="1">P21801</strain>
    </source>
</reference>
<name>A0A2C8CUU3_YERPE</name>
<accession>A0A2C8CUU3</accession>
<dbReference type="EMBL" id="LT844544">
    <property type="protein sequence ID" value="SMN10486.1"/>
    <property type="molecule type" value="Genomic_DNA"/>
</dbReference>
<proteinExistence type="predicted"/>
<organism evidence="1">
    <name type="scientific">Yersinia pestis</name>
    <dbReference type="NCBI Taxonomy" id="632"/>
    <lineage>
        <taxon>Bacteria</taxon>
        <taxon>Pseudomonadati</taxon>
        <taxon>Pseudomonadota</taxon>
        <taxon>Gammaproteobacteria</taxon>
        <taxon>Enterobacterales</taxon>
        <taxon>Yersiniaceae</taxon>
        <taxon>Yersinia</taxon>
    </lineage>
</organism>
<protein>
    <submittedName>
        <fullName evidence="1">Uncharacterized protein</fullName>
    </submittedName>
</protein>
<geneLocation type="plasmid" evidence="1">
    <name>I</name>
</geneLocation>
<gene>
    <name evidence="1" type="ORF">P2180_179</name>
</gene>
<dbReference type="AlphaFoldDB" id="A0A2C8CUU3"/>